<dbReference type="GeneID" id="101901657"/>
<dbReference type="Pfam" id="PF00248">
    <property type="entry name" value="Aldo_ket_red"/>
    <property type="match status" value="1"/>
</dbReference>
<dbReference type="InterPro" id="IPR036812">
    <property type="entry name" value="NAD(P)_OxRdtase_dom_sf"/>
</dbReference>
<keyword evidence="2" id="KW-1185">Reference proteome</keyword>
<dbReference type="PRINTS" id="PR00069">
    <property type="entry name" value="ALDKETRDTASE"/>
</dbReference>
<dbReference type="InterPro" id="IPR020471">
    <property type="entry name" value="AKR"/>
</dbReference>
<dbReference type="SUPFAM" id="SSF51430">
    <property type="entry name" value="NAD(P)-linked oxidoreductase"/>
    <property type="match status" value="1"/>
</dbReference>
<dbReference type="PROSITE" id="PS00798">
    <property type="entry name" value="ALDOKETO_REDUCTASE_1"/>
    <property type="match status" value="1"/>
</dbReference>
<dbReference type="FunFam" id="3.20.20.100:FF:000023">
    <property type="entry name" value="aldose reductase"/>
    <property type="match status" value="1"/>
</dbReference>
<reference evidence="3" key="1">
    <citation type="submission" date="2025-08" db="UniProtKB">
        <authorList>
            <consortium name="RefSeq"/>
        </authorList>
    </citation>
    <scope>IDENTIFICATION</scope>
    <source>
        <strain evidence="3">Aabys</strain>
        <tissue evidence="3">Whole body</tissue>
    </source>
</reference>
<evidence type="ECO:0000313" key="2">
    <source>
        <dbReference type="Proteomes" id="UP001652621"/>
    </source>
</evidence>
<dbReference type="GO" id="GO:0016491">
    <property type="term" value="F:oxidoreductase activity"/>
    <property type="evidence" value="ECO:0007669"/>
    <property type="project" value="InterPro"/>
</dbReference>
<sequence length="426" mass="49577">MIQKFGRINLPFIRLGSPSNYHPTKLFENSGYKQFNLLNNKLILCLEDIFLKNAITTRQYSTPTHTKNSVICARAIFAELPETSTKPTGNSYHPLYGCYTIKRTFSDNCNKMAPTLAPKVKLNNGYEMPVLGLGTYELKKSKCKAAVREALNIGYRHIDTAYLYRNEGIIGRVLKEEIEQNRVRRHEIFLVTKLWNIYHEPCKVKYACRKQMDALNVDYIDLYLMHSPIGYKYVDDEALMPHEDSKLQTNDIDYIDTYKAMEELVELGWVRSLGLSNFNIPQMQRILDNCTIKPVTNQVECHPALNQSKLREFCLKHNILVTAYSPLARPKLVRPLPAFYQSQELQQIAEKYQKSKAQIVLRYLIDIGTVPIPKSARPERLLENINVFDFQLDKDEINIINDFNTNLRLWRNEMASFHSYWPFSED</sequence>
<dbReference type="InterPro" id="IPR023210">
    <property type="entry name" value="NADP_OxRdtase_dom"/>
</dbReference>
<dbReference type="RefSeq" id="XP_019894930.1">
    <property type="nucleotide sequence ID" value="XM_020039371.2"/>
</dbReference>
<dbReference type="AlphaFoldDB" id="A0A9J7DJ31"/>
<name>A0A9J7DJ31_MUSDO</name>
<accession>A0A9J7DJ31</accession>
<dbReference type="PANTHER" id="PTHR11732">
    <property type="entry name" value="ALDO/KETO REDUCTASE"/>
    <property type="match status" value="1"/>
</dbReference>
<dbReference type="InterPro" id="IPR018170">
    <property type="entry name" value="Aldo/ket_reductase_CS"/>
</dbReference>
<dbReference type="Gene3D" id="3.20.20.100">
    <property type="entry name" value="NADP-dependent oxidoreductase domain"/>
    <property type="match status" value="1"/>
</dbReference>
<proteinExistence type="predicted"/>
<gene>
    <name evidence="3" type="primary">LOC101901657</name>
</gene>
<dbReference type="OrthoDB" id="416253at2759"/>
<dbReference type="Proteomes" id="UP001652621">
    <property type="component" value="Unplaced"/>
</dbReference>
<protein>
    <submittedName>
        <fullName evidence="3">1,5-anhydro-D-fructose reductase isoform X2</fullName>
    </submittedName>
</protein>
<evidence type="ECO:0000313" key="3">
    <source>
        <dbReference type="RefSeq" id="XP_019894930.1"/>
    </source>
</evidence>
<dbReference type="PROSITE" id="PS00062">
    <property type="entry name" value="ALDOKETO_REDUCTASE_2"/>
    <property type="match status" value="1"/>
</dbReference>
<dbReference type="VEuPathDB" id="VectorBase:MDOMA2_000734"/>
<feature type="domain" description="NADP-dependent oxidoreductase" evidence="1">
    <location>
        <begin position="131"/>
        <end position="403"/>
    </location>
</feature>
<organism evidence="2 3">
    <name type="scientific">Musca domestica</name>
    <name type="common">House fly</name>
    <dbReference type="NCBI Taxonomy" id="7370"/>
    <lineage>
        <taxon>Eukaryota</taxon>
        <taxon>Metazoa</taxon>
        <taxon>Ecdysozoa</taxon>
        <taxon>Arthropoda</taxon>
        <taxon>Hexapoda</taxon>
        <taxon>Insecta</taxon>
        <taxon>Pterygota</taxon>
        <taxon>Neoptera</taxon>
        <taxon>Endopterygota</taxon>
        <taxon>Diptera</taxon>
        <taxon>Brachycera</taxon>
        <taxon>Muscomorpha</taxon>
        <taxon>Muscoidea</taxon>
        <taxon>Muscidae</taxon>
        <taxon>Musca</taxon>
    </lineage>
</organism>
<evidence type="ECO:0000259" key="1">
    <source>
        <dbReference type="Pfam" id="PF00248"/>
    </source>
</evidence>